<accession>A0ABR9C9E1</accession>
<dbReference type="InterPro" id="IPR036465">
    <property type="entry name" value="vWFA_dom_sf"/>
</dbReference>
<dbReference type="RefSeq" id="WP_192108977.1">
    <property type="nucleotide sequence ID" value="NZ_JACYXJ010000003.1"/>
</dbReference>
<feature type="compositionally biased region" description="Polar residues" evidence="1">
    <location>
        <begin position="373"/>
        <end position="388"/>
    </location>
</feature>
<comment type="caution">
    <text evidence="3">The sequence shown here is derived from an EMBL/GenBank/DDBJ whole genome shotgun (WGS) entry which is preliminary data.</text>
</comment>
<dbReference type="InterPro" id="IPR028087">
    <property type="entry name" value="Tad_N"/>
</dbReference>
<dbReference type="Gene3D" id="3.40.50.410">
    <property type="entry name" value="von Willebrand factor, type A domain"/>
    <property type="match status" value="1"/>
</dbReference>
<dbReference type="PROSITE" id="PS50234">
    <property type="entry name" value="VWFA"/>
    <property type="match status" value="1"/>
</dbReference>
<name>A0ABR9C9E1_9HYPH</name>
<feature type="domain" description="VWFA" evidence="2">
    <location>
        <begin position="147"/>
        <end position="462"/>
    </location>
</feature>
<evidence type="ECO:0000313" key="4">
    <source>
        <dbReference type="Proteomes" id="UP000615687"/>
    </source>
</evidence>
<keyword evidence="4" id="KW-1185">Reference proteome</keyword>
<dbReference type="SUPFAM" id="SSF53300">
    <property type="entry name" value="vWA-like"/>
    <property type="match status" value="1"/>
</dbReference>
<proteinExistence type="predicted"/>
<dbReference type="Proteomes" id="UP000615687">
    <property type="component" value="Unassembled WGS sequence"/>
</dbReference>
<reference evidence="3 4" key="1">
    <citation type="submission" date="2020-09" db="EMBL/GenBank/DDBJ databases">
        <title>The genome sequence of type strain Labrenzia polysiphoniae KACC 19711.</title>
        <authorList>
            <person name="Liu Y."/>
        </authorList>
    </citation>
    <scope>NUCLEOTIDE SEQUENCE [LARGE SCALE GENOMIC DNA]</scope>
    <source>
        <strain evidence="3 4">KACC 19711</strain>
    </source>
</reference>
<evidence type="ECO:0000256" key="1">
    <source>
        <dbReference type="SAM" id="MobiDB-lite"/>
    </source>
</evidence>
<evidence type="ECO:0000313" key="3">
    <source>
        <dbReference type="EMBL" id="MBD8876526.1"/>
    </source>
</evidence>
<dbReference type="Pfam" id="PF13400">
    <property type="entry name" value="Tad"/>
    <property type="match status" value="1"/>
</dbReference>
<organism evidence="3 4">
    <name type="scientific">Roseibium polysiphoniae</name>
    <dbReference type="NCBI Taxonomy" id="2571221"/>
    <lineage>
        <taxon>Bacteria</taxon>
        <taxon>Pseudomonadati</taxon>
        <taxon>Pseudomonadota</taxon>
        <taxon>Alphaproteobacteria</taxon>
        <taxon>Hyphomicrobiales</taxon>
        <taxon>Stappiaceae</taxon>
        <taxon>Roseibium</taxon>
    </lineage>
</organism>
<feature type="region of interest" description="Disordered" evidence="1">
    <location>
        <begin position="356"/>
        <end position="395"/>
    </location>
</feature>
<dbReference type="EMBL" id="JACYXJ010000003">
    <property type="protein sequence ID" value="MBD8876526.1"/>
    <property type="molecule type" value="Genomic_DNA"/>
</dbReference>
<evidence type="ECO:0000259" key="2">
    <source>
        <dbReference type="PROSITE" id="PS50234"/>
    </source>
</evidence>
<protein>
    <submittedName>
        <fullName evidence="3">Pilus assembly protein</fullName>
    </submittedName>
</protein>
<gene>
    <name evidence="3" type="ORF">IG617_09535</name>
</gene>
<sequence length="469" mass="50276">MKPLARFFSSCAAFWHNASGNFGIMTALCATPLIVLACGSVDVVRMTSAKQRLQAMADSATLAAASLSNSADMELAIDEYMGANQPDEAPWDTLTYESSILTSSLNAKEVQVSATVTVKTPFLSLIGIDTSTVTADSTAVESASNIEISMVLDISSSMSGTKLTSLKSAASEFVEIMLDDEDEDYTSINLVPFGGTVNLGKSIYESYVNASSSAITYPSKSQYNVGTSVPYNNYLFPNAGYCIEYQDQDFDLDDIAANSRAQVPHFTRYSAKNDWCPPEESEVVLNTNDADSLTDHINAFELSDGTGMDIGVLWGAKALSPSLRGDLGGDFSDRPADFDDPETIKIAVIMSDGDITAQFRPKEPEDDADAMDAQNSSKRQTVVNKGNTSSSSSSSNNAIAYFKRICEDMDDNGIQIYTIGFKITSGSTADTLLEYCASSSGNYYFVEGLDLDDAFNSIAASINSLRISG</sequence>
<dbReference type="InterPro" id="IPR002035">
    <property type="entry name" value="VWF_A"/>
</dbReference>